<name>A0A512DCT3_9CELL</name>
<sequence length="411" mass="44021">MDESLDALVEAYAGLVVRVGVNLQPGQRLVVRGMVEHAPVARAVAAAAYRAGASHVTVLYVDQHLHRLAVEHAPQDRLGRSLPSELAWVRALRPDGAALVTLTGNPNPDVMTGADPARLAASVPRDLVRELLPLLAADQIRWTMVGAPNPGWATSLFGEPDVARLWRAVAVAVRADEDDPVAAWRAHLADLEARRDLLDARRFDAIRFRGPGTDLVVGLSPRSRWLTAGHTAADGHGFVVNLPTEEVYTAPDWRRAEGTVRTTAPFYLAHMSTLVEGLSLELSDGAIRAAHADRGEAAVRRELDTVPRARHLGEVAIVDGSSRVRRAGLAFRDMLFDENVGSHIAWGNGYPTTFAGAEDLDPDARVAAGLNQAPTHVDVVVGSPEVEVDGLDAAGRAVPILRGDAFVLVDA</sequence>
<dbReference type="GO" id="GO:0008237">
    <property type="term" value="F:metallopeptidase activity"/>
    <property type="evidence" value="ECO:0007669"/>
    <property type="project" value="UniProtKB-KW"/>
</dbReference>
<organism evidence="10 11">
    <name type="scientific">Cellulomonas aerilata</name>
    <dbReference type="NCBI Taxonomy" id="515326"/>
    <lineage>
        <taxon>Bacteria</taxon>
        <taxon>Bacillati</taxon>
        <taxon>Actinomycetota</taxon>
        <taxon>Actinomycetes</taxon>
        <taxon>Micrococcales</taxon>
        <taxon>Cellulomonadaceae</taxon>
        <taxon>Cellulomonas</taxon>
    </lineage>
</organism>
<evidence type="ECO:0000256" key="3">
    <source>
        <dbReference type="ARBA" id="ARBA00001947"/>
    </source>
</evidence>
<dbReference type="InterPro" id="IPR052170">
    <property type="entry name" value="M29_Exopeptidase"/>
</dbReference>
<dbReference type="GO" id="GO:0006508">
    <property type="term" value="P:proteolysis"/>
    <property type="evidence" value="ECO:0007669"/>
    <property type="project" value="UniProtKB-KW"/>
</dbReference>
<evidence type="ECO:0000256" key="4">
    <source>
        <dbReference type="ARBA" id="ARBA00008236"/>
    </source>
</evidence>
<evidence type="ECO:0000256" key="2">
    <source>
        <dbReference type="ARBA" id="ARBA00001946"/>
    </source>
</evidence>
<dbReference type="Proteomes" id="UP000321181">
    <property type="component" value="Unassembled WGS sequence"/>
</dbReference>
<reference evidence="10 11" key="1">
    <citation type="submission" date="2019-07" db="EMBL/GenBank/DDBJ databases">
        <title>Whole genome shotgun sequence of Cellulomonas aerilata NBRC 106308.</title>
        <authorList>
            <person name="Hosoyama A."/>
            <person name="Uohara A."/>
            <person name="Ohji S."/>
            <person name="Ichikawa N."/>
        </authorList>
    </citation>
    <scope>NUCLEOTIDE SEQUENCE [LARGE SCALE GENOMIC DNA]</scope>
    <source>
        <strain evidence="10 11">NBRC 106308</strain>
    </source>
</reference>
<evidence type="ECO:0000256" key="9">
    <source>
        <dbReference type="ARBA" id="ARBA00023049"/>
    </source>
</evidence>
<dbReference type="Gene3D" id="3.40.1830.10">
    <property type="entry name" value="Thermophilic metalloprotease (M29)"/>
    <property type="match status" value="1"/>
</dbReference>
<dbReference type="Pfam" id="PF02073">
    <property type="entry name" value="Peptidase_M29"/>
    <property type="match status" value="1"/>
</dbReference>
<proteinExistence type="inferred from homology"/>
<dbReference type="PRINTS" id="PR00919">
    <property type="entry name" value="THERMOPTASE"/>
</dbReference>
<dbReference type="InterPro" id="IPR035097">
    <property type="entry name" value="M29_N-terminal"/>
</dbReference>
<keyword evidence="6" id="KW-0645">Protease</keyword>
<evidence type="ECO:0000256" key="6">
    <source>
        <dbReference type="ARBA" id="ARBA00022670"/>
    </source>
</evidence>
<keyword evidence="11" id="KW-1185">Reference proteome</keyword>
<protein>
    <submittedName>
        <fullName evidence="10">Leucyl aminopeptidase</fullName>
    </submittedName>
</protein>
<evidence type="ECO:0000256" key="1">
    <source>
        <dbReference type="ARBA" id="ARBA00001941"/>
    </source>
</evidence>
<keyword evidence="8" id="KW-0378">Hydrolase</keyword>
<dbReference type="PANTHER" id="PTHR34448">
    <property type="entry name" value="AMINOPEPTIDASE"/>
    <property type="match status" value="1"/>
</dbReference>
<comment type="cofactor">
    <cofactor evidence="3">
        <name>Zn(2+)</name>
        <dbReference type="ChEBI" id="CHEBI:29105"/>
    </cofactor>
</comment>
<dbReference type="AlphaFoldDB" id="A0A512DCT3"/>
<dbReference type="InterPro" id="IPR000787">
    <property type="entry name" value="Peptidase_M29"/>
</dbReference>
<comment type="cofactor">
    <cofactor evidence="2">
        <name>Mg(2+)</name>
        <dbReference type="ChEBI" id="CHEBI:18420"/>
    </cofactor>
</comment>
<evidence type="ECO:0000256" key="8">
    <source>
        <dbReference type="ARBA" id="ARBA00022801"/>
    </source>
</evidence>
<dbReference type="RefSeq" id="WP_186816506.1">
    <property type="nucleotide sequence ID" value="NZ_BAAARM010000003.1"/>
</dbReference>
<accession>A0A512DCT3</accession>
<keyword evidence="9" id="KW-0482">Metalloprotease</keyword>
<keyword evidence="5 10" id="KW-0031">Aminopeptidase</keyword>
<dbReference type="GO" id="GO:0004177">
    <property type="term" value="F:aminopeptidase activity"/>
    <property type="evidence" value="ECO:0007669"/>
    <property type="project" value="UniProtKB-KW"/>
</dbReference>
<comment type="cofactor">
    <cofactor evidence="1">
        <name>Co(2+)</name>
        <dbReference type="ChEBI" id="CHEBI:48828"/>
    </cofactor>
</comment>
<evidence type="ECO:0000313" key="11">
    <source>
        <dbReference type="Proteomes" id="UP000321181"/>
    </source>
</evidence>
<dbReference type="SUPFAM" id="SSF144052">
    <property type="entry name" value="Thermophilic metalloprotease-like"/>
    <property type="match status" value="1"/>
</dbReference>
<evidence type="ECO:0000256" key="5">
    <source>
        <dbReference type="ARBA" id="ARBA00022438"/>
    </source>
</evidence>
<dbReference type="EMBL" id="BJYY01000013">
    <property type="protein sequence ID" value="GEO34273.1"/>
    <property type="molecule type" value="Genomic_DNA"/>
</dbReference>
<keyword evidence="7" id="KW-0479">Metal-binding</keyword>
<gene>
    <name evidence="10" type="ORF">CAE01nite_19980</name>
</gene>
<evidence type="ECO:0000313" key="10">
    <source>
        <dbReference type="EMBL" id="GEO34273.1"/>
    </source>
</evidence>
<comment type="caution">
    <text evidence="10">The sequence shown here is derived from an EMBL/GenBank/DDBJ whole genome shotgun (WGS) entry which is preliminary data.</text>
</comment>
<dbReference type="PANTHER" id="PTHR34448:SF3">
    <property type="entry name" value="AMINOPEPTIDASE AMPS"/>
    <property type="match status" value="1"/>
</dbReference>
<comment type="similarity">
    <text evidence="4">Belongs to the peptidase M29 family.</text>
</comment>
<dbReference type="GO" id="GO:0046872">
    <property type="term" value="F:metal ion binding"/>
    <property type="evidence" value="ECO:0007669"/>
    <property type="project" value="UniProtKB-KW"/>
</dbReference>
<evidence type="ECO:0000256" key="7">
    <source>
        <dbReference type="ARBA" id="ARBA00022723"/>
    </source>
</evidence>